<reference evidence="1" key="1">
    <citation type="submission" date="2022-08" db="EMBL/GenBank/DDBJ databases">
        <title>Genome Sequence of Pycnoporus sanguineus.</title>
        <authorList>
            <person name="Buettner E."/>
        </authorList>
    </citation>
    <scope>NUCLEOTIDE SEQUENCE</scope>
    <source>
        <strain evidence="1">CG-C14</strain>
    </source>
</reference>
<accession>A0ACC1MHN1</accession>
<comment type="caution">
    <text evidence="1">The sequence shown here is derived from an EMBL/GenBank/DDBJ whole genome shotgun (WGS) entry which is preliminary data.</text>
</comment>
<name>A0ACC1MHN1_9APHY</name>
<proteinExistence type="predicted"/>
<sequence>MARRSPTPFIAELTPLQLAIVKHCAVVVLQRSPLRDQFDLDEILELVEVKKSSFWNKIFKPGNDKKNVKKKGVFGVPLELLVEREGADSLLGASRATLRIPSFVDDVVSAMRQMDMSIEGIFRRNGNIRRLKELTEAIDRDASSVDLTQDNPVQLAALLKKFFRELPDPLMTYKLHRLFIATQSLPTEQERKRMLHMVSLILPKAHRDTLEVLFVFLKWVASFAHLDEETGSKMDLQNLATVICPSILYSRGANAVRDESFGAIRVVTMLLENQDEFYCVPEEFLPILQDEDAWKHTCG</sequence>
<evidence type="ECO:0000313" key="1">
    <source>
        <dbReference type="EMBL" id="KAJ2966038.1"/>
    </source>
</evidence>
<dbReference type="EMBL" id="JANSHE010006791">
    <property type="protein sequence ID" value="KAJ2966038.1"/>
    <property type="molecule type" value="Genomic_DNA"/>
</dbReference>
<dbReference type="Proteomes" id="UP001144978">
    <property type="component" value="Unassembled WGS sequence"/>
</dbReference>
<evidence type="ECO:0000313" key="2">
    <source>
        <dbReference type="Proteomes" id="UP001144978"/>
    </source>
</evidence>
<keyword evidence="2" id="KW-1185">Reference proteome</keyword>
<organism evidence="1 2">
    <name type="scientific">Trametes sanguinea</name>
    <dbReference type="NCBI Taxonomy" id="158606"/>
    <lineage>
        <taxon>Eukaryota</taxon>
        <taxon>Fungi</taxon>
        <taxon>Dikarya</taxon>
        <taxon>Basidiomycota</taxon>
        <taxon>Agaricomycotina</taxon>
        <taxon>Agaricomycetes</taxon>
        <taxon>Polyporales</taxon>
        <taxon>Polyporaceae</taxon>
        <taxon>Trametes</taxon>
    </lineage>
</organism>
<gene>
    <name evidence="1" type="ORF">NUW54_g13923</name>
</gene>
<protein>
    <submittedName>
        <fullName evidence="1">Uncharacterized protein</fullName>
    </submittedName>
</protein>